<keyword evidence="5" id="KW-0539">Nucleus</keyword>
<dbReference type="RefSeq" id="XP_033393465.1">
    <property type="nucleotide sequence ID" value="XM_033542491.1"/>
</dbReference>
<feature type="domain" description="Xylanolytic transcriptional activator regulatory" evidence="7">
    <location>
        <begin position="122"/>
        <end position="306"/>
    </location>
</feature>
<evidence type="ECO:0000256" key="6">
    <source>
        <dbReference type="SAM" id="MobiDB-lite"/>
    </source>
</evidence>
<evidence type="ECO:0000259" key="7">
    <source>
        <dbReference type="Pfam" id="PF04082"/>
    </source>
</evidence>
<proteinExistence type="predicted"/>
<dbReference type="InterPro" id="IPR050815">
    <property type="entry name" value="TF_fung"/>
</dbReference>
<dbReference type="GO" id="GO:0000981">
    <property type="term" value="F:DNA-binding transcription factor activity, RNA polymerase II-specific"/>
    <property type="evidence" value="ECO:0007669"/>
    <property type="project" value="InterPro"/>
</dbReference>
<evidence type="ECO:0000313" key="9">
    <source>
        <dbReference type="Proteomes" id="UP000799438"/>
    </source>
</evidence>
<evidence type="ECO:0000256" key="5">
    <source>
        <dbReference type="ARBA" id="ARBA00023242"/>
    </source>
</evidence>
<dbReference type="PANTHER" id="PTHR47338:SF10">
    <property type="entry name" value="TRANSCRIPTION FACTOR DOMAIN-CONTAINING PROTEIN-RELATED"/>
    <property type="match status" value="1"/>
</dbReference>
<dbReference type="EMBL" id="ML995500">
    <property type="protein sequence ID" value="KAF2137750.1"/>
    <property type="molecule type" value="Genomic_DNA"/>
</dbReference>
<reference evidence="8" key="1">
    <citation type="journal article" date="2020" name="Stud. Mycol.">
        <title>101 Dothideomycetes genomes: a test case for predicting lifestyles and emergence of pathogens.</title>
        <authorList>
            <person name="Haridas S."/>
            <person name="Albert R."/>
            <person name="Binder M."/>
            <person name="Bloem J."/>
            <person name="Labutti K."/>
            <person name="Salamov A."/>
            <person name="Andreopoulos B."/>
            <person name="Baker S."/>
            <person name="Barry K."/>
            <person name="Bills G."/>
            <person name="Bluhm B."/>
            <person name="Cannon C."/>
            <person name="Castanera R."/>
            <person name="Culley D."/>
            <person name="Daum C."/>
            <person name="Ezra D."/>
            <person name="Gonzalez J."/>
            <person name="Henrissat B."/>
            <person name="Kuo A."/>
            <person name="Liang C."/>
            <person name="Lipzen A."/>
            <person name="Lutzoni F."/>
            <person name="Magnuson J."/>
            <person name="Mondo S."/>
            <person name="Nolan M."/>
            <person name="Ohm R."/>
            <person name="Pangilinan J."/>
            <person name="Park H.-J."/>
            <person name="Ramirez L."/>
            <person name="Alfaro M."/>
            <person name="Sun H."/>
            <person name="Tritt A."/>
            <person name="Yoshinaga Y."/>
            <person name="Zwiers L.-H."/>
            <person name="Turgeon B."/>
            <person name="Goodwin S."/>
            <person name="Spatafora J."/>
            <person name="Crous P."/>
            <person name="Grigoriev I."/>
        </authorList>
    </citation>
    <scope>NUCLEOTIDE SEQUENCE</scope>
    <source>
        <strain evidence="8">CBS 121167</strain>
    </source>
</reference>
<dbReference type="GO" id="GO:0003677">
    <property type="term" value="F:DNA binding"/>
    <property type="evidence" value="ECO:0007669"/>
    <property type="project" value="InterPro"/>
</dbReference>
<dbReference type="AlphaFoldDB" id="A0A6A6B138"/>
<keyword evidence="9" id="KW-1185">Reference proteome</keyword>
<dbReference type="Proteomes" id="UP000799438">
    <property type="component" value="Unassembled WGS sequence"/>
</dbReference>
<dbReference type="GO" id="GO:0006351">
    <property type="term" value="P:DNA-templated transcription"/>
    <property type="evidence" value="ECO:0007669"/>
    <property type="project" value="InterPro"/>
</dbReference>
<evidence type="ECO:0000256" key="2">
    <source>
        <dbReference type="ARBA" id="ARBA00022723"/>
    </source>
</evidence>
<dbReference type="GO" id="GO:0008270">
    <property type="term" value="F:zinc ion binding"/>
    <property type="evidence" value="ECO:0007669"/>
    <property type="project" value="InterPro"/>
</dbReference>
<gene>
    <name evidence="8" type="ORF">K452DRAFT_301724</name>
</gene>
<feature type="compositionally biased region" description="Basic and acidic residues" evidence="6">
    <location>
        <begin position="93"/>
        <end position="106"/>
    </location>
</feature>
<dbReference type="GO" id="GO:0005634">
    <property type="term" value="C:nucleus"/>
    <property type="evidence" value="ECO:0007669"/>
    <property type="project" value="UniProtKB-SubCell"/>
</dbReference>
<dbReference type="GeneID" id="54299988"/>
<evidence type="ECO:0000256" key="4">
    <source>
        <dbReference type="ARBA" id="ARBA00023163"/>
    </source>
</evidence>
<dbReference type="OrthoDB" id="3037908at2759"/>
<organism evidence="8 9">
    <name type="scientific">Aplosporella prunicola CBS 121167</name>
    <dbReference type="NCBI Taxonomy" id="1176127"/>
    <lineage>
        <taxon>Eukaryota</taxon>
        <taxon>Fungi</taxon>
        <taxon>Dikarya</taxon>
        <taxon>Ascomycota</taxon>
        <taxon>Pezizomycotina</taxon>
        <taxon>Dothideomycetes</taxon>
        <taxon>Dothideomycetes incertae sedis</taxon>
        <taxon>Botryosphaeriales</taxon>
        <taxon>Aplosporellaceae</taxon>
        <taxon>Aplosporella</taxon>
    </lineage>
</organism>
<keyword evidence="2" id="KW-0479">Metal-binding</keyword>
<feature type="region of interest" description="Disordered" evidence="6">
    <location>
        <begin position="1"/>
        <end position="29"/>
    </location>
</feature>
<evidence type="ECO:0000313" key="8">
    <source>
        <dbReference type="EMBL" id="KAF2137750.1"/>
    </source>
</evidence>
<feature type="region of interest" description="Disordered" evidence="6">
    <location>
        <begin position="80"/>
        <end position="106"/>
    </location>
</feature>
<dbReference type="PANTHER" id="PTHR47338">
    <property type="entry name" value="ZN(II)2CYS6 TRANSCRIPTION FACTOR (EUROFUNG)-RELATED"/>
    <property type="match status" value="1"/>
</dbReference>
<dbReference type="InterPro" id="IPR007219">
    <property type="entry name" value="XnlR_reg_dom"/>
</dbReference>
<comment type="subcellular location">
    <subcellularLocation>
        <location evidence="1">Nucleus</location>
    </subcellularLocation>
</comment>
<accession>A0A6A6B138</accession>
<dbReference type="Pfam" id="PF04082">
    <property type="entry name" value="Fungal_trans"/>
    <property type="match status" value="1"/>
</dbReference>
<keyword evidence="4" id="KW-0804">Transcription</keyword>
<keyword evidence="3" id="KW-0805">Transcription regulation</keyword>
<sequence length="643" mass="70857">MTAQAEESLRTLQDPATLSIDSSKNHSPTASWAENSILGLSANSNESLPLDDTWAFLTDTQWTGPQLQSMDLLADGILGSQVPGRQRSSPSVRETEPTHNGEEADVDKLLPPNVLNEMYTKFFDKAHSGYFMMDKNRFLSRLADSQANSEMQSLKLIILAHGASLSSAQADLARKFYELSRKEFEKAELGKGFLTLTALQSCIFLAQFELKQTMFARAWTNISRVNWMVRMFGLHNMDGNTTFPKAYQERRYHLPPTTDVWELEERRRTFWAAFQISCFVSINKGWETHIPTIYADVTTFLPANDAPSSLSRLNLYDAFRLSGSRELSTNNALILISGLHNRCLFHVTHAIEEGKPGSPTYDFWMHHYRISENIKRIASGAAPTAASLLPNEPNAFCLNISVQAIVICLNYAETMHVAGAKVPRSPHPLCENSKCQNSALAIANMSRKLMGHADLAKMSNYVPWSIYVAAQACIRTLNANTFALDAIHESRSPRSASPSSPFDTWTWAPSSNEGSWEAATNQITGATSATNLFSSAMGPLSSSPSLLTPRGIGTTVFPESGSVVNRSVLQEALNSLVDAMVALMQISPLVGVFEAELREELSGGKLLTDQRLIGFVGLPLGGQHLQQNDIGSLGDMGWDYPLH</sequence>
<evidence type="ECO:0000256" key="1">
    <source>
        <dbReference type="ARBA" id="ARBA00004123"/>
    </source>
</evidence>
<protein>
    <recommendedName>
        <fullName evidence="7">Xylanolytic transcriptional activator regulatory domain-containing protein</fullName>
    </recommendedName>
</protein>
<name>A0A6A6B138_9PEZI</name>
<dbReference type="CDD" id="cd12148">
    <property type="entry name" value="fungal_TF_MHR"/>
    <property type="match status" value="1"/>
</dbReference>
<evidence type="ECO:0000256" key="3">
    <source>
        <dbReference type="ARBA" id="ARBA00023015"/>
    </source>
</evidence>